<dbReference type="Pfam" id="PF14021">
    <property type="entry name" value="TNT"/>
    <property type="match status" value="1"/>
</dbReference>
<evidence type="ECO:0000259" key="2">
    <source>
        <dbReference type="Pfam" id="PF14021"/>
    </source>
</evidence>
<accession>W9B9K8</accession>
<feature type="region of interest" description="Disordered" evidence="1">
    <location>
        <begin position="169"/>
        <end position="218"/>
    </location>
</feature>
<comment type="caution">
    <text evidence="3">The sequence shown here is derived from an EMBL/GenBank/DDBJ whole genome shotgun (WGS) entry which is preliminary data.</text>
</comment>
<protein>
    <submittedName>
        <fullName evidence="3">Hypothetical alanine and proline rich protein</fullName>
    </submittedName>
</protein>
<sequence>MGLSLQELLDWPAEIGNLASATQAAAATHTRSAEFYRSLASASTWEGVAGATAQQAMVASAGDHEDAADRLGKAATVMDNAEKDSESLADDVKAILNDAAAAPAVQVNTTTNQVIPPDTSYLTDEAAAAVAAKVADLQTRIAAALARGVTIDGQLAQAISSATGVPAAKAPQPVASLSPAPPARAPAQPKTLDEALGQLAGGSGPLPPAKPRPPMDPAEAERAKALLRQVMANDGVPPDQIEARVDELMAKASQPLPPSVKPSDAKGPEPGFGDGFADTWFGTEQQIRNLLGQGGPGEPGVMESWGDLLKGTAEQFSGPFGPLNPAINEVKNALNSPNAAYYLGQKSAEGAMTAPTVMFGGEGALARAGLDFSERVPSDLVDPPHVADPTLPHAQAGTPLHLPPDVPPQPLPPHSPLFDGYQPVEPGPDFTHPDGSLIYPDDSLPSKPYAIEGTVISHAELPQGTALDRFGYPGGEWLSPEGTPFAERALPPGSATKPYFEYVVADPGKLPPGWRIEQSSVAPWFNQPGGGVQYRIIAPEGIDASVTELLESGYLKVKGS</sequence>
<reference evidence="3" key="1">
    <citation type="submission" date="2014-03" db="EMBL/GenBank/DDBJ databases">
        <title>Draft Genome Sequence of Mycobacterium cosmeticum DSM 44829.</title>
        <authorList>
            <person name="Croce O."/>
            <person name="Robert C."/>
            <person name="Raoult D."/>
            <person name="Drancourt M."/>
        </authorList>
    </citation>
    <scope>NUCLEOTIDE SEQUENCE [LARGE SCALE GENOMIC DNA]</scope>
    <source>
        <strain evidence="3">DSM 44829</strain>
    </source>
</reference>
<dbReference type="AlphaFoldDB" id="W9B9K8"/>
<evidence type="ECO:0000256" key="1">
    <source>
        <dbReference type="SAM" id="MobiDB-lite"/>
    </source>
</evidence>
<keyword evidence="4" id="KW-1185">Reference proteome</keyword>
<evidence type="ECO:0000313" key="3">
    <source>
        <dbReference type="EMBL" id="CDO11341.1"/>
    </source>
</evidence>
<organism evidence="3 4">
    <name type="scientific">Mycolicibacterium cosmeticum</name>
    <dbReference type="NCBI Taxonomy" id="258533"/>
    <lineage>
        <taxon>Bacteria</taxon>
        <taxon>Bacillati</taxon>
        <taxon>Actinomycetota</taxon>
        <taxon>Actinomycetes</taxon>
        <taxon>Mycobacteriales</taxon>
        <taxon>Mycobacteriaceae</taxon>
        <taxon>Mycolicibacterium</taxon>
    </lineage>
</organism>
<reference evidence="3" key="2">
    <citation type="submission" date="2014-03" db="EMBL/GenBank/DDBJ databases">
        <authorList>
            <person name="Urmite Genomes"/>
        </authorList>
    </citation>
    <scope>NUCLEOTIDE SEQUENCE</scope>
    <source>
        <strain evidence="3">DSM 44829</strain>
    </source>
</reference>
<dbReference type="PANTHER" id="PTHR42059">
    <property type="entry name" value="TNT DOMAIN-CONTAINING PROTEIN"/>
    <property type="match status" value="1"/>
</dbReference>
<dbReference type="RefSeq" id="WP_051562062.1">
    <property type="nucleotide sequence ID" value="NZ_CCBB010000003.1"/>
</dbReference>
<gene>
    <name evidence="3" type="ORF">BN977_06182</name>
</gene>
<dbReference type="InterPro" id="IPR053024">
    <property type="entry name" value="Fungal_surface_NADase"/>
</dbReference>
<dbReference type="InterPro" id="IPR025331">
    <property type="entry name" value="TNT"/>
</dbReference>
<dbReference type="STRING" id="258533.BN977_06182"/>
<dbReference type="GO" id="GO:0050135">
    <property type="term" value="F:NADP+ nucleosidase activity"/>
    <property type="evidence" value="ECO:0007669"/>
    <property type="project" value="InterPro"/>
</dbReference>
<feature type="compositionally biased region" description="Pro residues" evidence="1">
    <location>
        <begin position="205"/>
        <end position="216"/>
    </location>
</feature>
<dbReference type="PANTHER" id="PTHR42059:SF1">
    <property type="entry name" value="TNT DOMAIN-CONTAINING PROTEIN"/>
    <property type="match status" value="1"/>
</dbReference>
<dbReference type="Proteomes" id="UP000028870">
    <property type="component" value="Unassembled WGS sequence"/>
</dbReference>
<dbReference type="EMBL" id="CCBB010000003">
    <property type="protein sequence ID" value="CDO11341.1"/>
    <property type="molecule type" value="Genomic_DNA"/>
</dbReference>
<proteinExistence type="predicted"/>
<feature type="region of interest" description="Disordered" evidence="1">
    <location>
        <begin position="384"/>
        <end position="405"/>
    </location>
</feature>
<evidence type="ECO:0000313" key="4">
    <source>
        <dbReference type="Proteomes" id="UP000028870"/>
    </source>
</evidence>
<name>W9B9K8_MYCCO</name>
<feature type="domain" description="TNT" evidence="2">
    <location>
        <begin position="460"/>
        <end position="556"/>
    </location>
</feature>
<dbReference type="eggNOG" id="COG3266">
    <property type="taxonomic scope" value="Bacteria"/>
</dbReference>